<comment type="caution">
    <text evidence="3">The sequence shown here is derived from an EMBL/GenBank/DDBJ whole genome shotgun (WGS) entry which is preliminary data.</text>
</comment>
<dbReference type="InterPro" id="IPR016181">
    <property type="entry name" value="Acyl_CoA_acyltransferase"/>
</dbReference>
<evidence type="ECO:0000313" key="4">
    <source>
        <dbReference type="Proteomes" id="UP000602087"/>
    </source>
</evidence>
<dbReference type="EMBL" id="JAEINH010000012">
    <property type="protein sequence ID" value="MBI9115957.1"/>
    <property type="molecule type" value="Genomic_DNA"/>
</dbReference>
<proteinExistence type="predicted"/>
<evidence type="ECO:0000259" key="2">
    <source>
        <dbReference type="PROSITE" id="PS51186"/>
    </source>
</evidence>
<evidence type="ECO:0000313" key="3">
    <source>
        <dbReference type="EMBL" id="MBI9115957.1"/>
    </source>
</evidence>
<dbReference type="Proteomes" id="UP000602087">
    <property type="component" value="Unassembled WGS sequence"/>
</dbReference>
<dbReference type="Gene3D" id="3.40.630.30">
    <property type="match status" value="1"/>
</dbReference>
<accession>A0A934ICQ7</accession>
<protein>
    <submittedName>
        <fullName evidence="3">GNAT family N-acetyltransferase</fullName>
    </submittedName>
</protein>
<dbReference type="SUPFAM" id="SSF55729">
    <property type="entry name" value="Acyl-CoA N-acyltransferases (Nat)"/>
    <property type="match status" value="3"/>
</dbReference>
<feature type="region of interest" description="Disordered" evidence="1">
    <location>
        <begin position="127"/>
        <end position="148"/>
    </location>
</feature>
<dbReference type="AlphaFoldDB" id="A0A934ICQ7"/>
<feature type="domain" description="N-acetyltransferase" evidence="2">
    <location>
        <begin position="19"/>
        <end position="185"/>
    </location>
</feature>
<dbReference type="GO" id="GO:0016747">
    <property type="term" value="F:acyltransferase activity, transferring groups other than amino-acyl groups"/>
    <property type="evidence" value="ECO:0007669"/>
    <property type="project" value="InterPro"/>
</dbReference>
<name>A0A934ICQ7_9MICO</name>
<evidence type="ECO:0000256" key="1">
    <source>
        <dbReference type="SAM" id="MobiDB-lite"/>
    </source>
</evidence>
<dbReference type="PROSITE" id="PS51186">
    <property type="entry name" value="GNAT"/>
    <property type="match status" value="1"/>
</dbReference>
<gene>
    <name evidence="3" type="ORF">JAV76_13135</name>
</gene>
<dbReference type="CDD" id="cd04301">
    <property type="entry name" value="NAT_SF"/>
    <property type="match status" value="1"/>
</dbReference>
<dbReference type="RefSeq" id="WP_198734522.1">
    <property type="nucleotide sequence ID" value="NZ_JAEINH010000012.1"/>
</dbReference>
<dbReference type="Pfam" id="PF00583">
    <property type="entry name" value="Acetyltransf_1"/>
    <property type="match status" value="1"/>
</dbReference>
<dbReference type="InterPro" id="IPR000182">
    <property type="entry name" value="GNAT_dom"/>
</dbReference>
<organism evidence="3 4">
    <name type="scientific">Sanguibacter suaedae</name>
    <dbReference type="NCBI Taxonomy" id="2795737"/>
    <lineage>
        <taxon>Bacteria</taxon>
        <taxon>Bacillati</taxon>
        <taxon>Actinomycetota</taxon>
        <taxon>Actinomycetes</taxon>
        <taxon>Micrococcales</taxon>
        <taxon>Sanguibacteraceae</taxon>
        <taxon>Sanguibacter</taxon>
    </lineage>
</organism>
<keyword evidence="4" id="KW-1185">Reference proteome</keyword>
<sequence length="361" mass="38629">MPVPTSLDAPDAWAMHGSARIEAAEETALRGHPDLAFTARFLLAQAHAQTYVRTVSLVATPDPLPAVPRPDDALGVVRVRLAEEGAPAEITVHVDPAHRGRGIAEALLSAGERVAADDGRTVVITESSHTAEPDAASPHALAPSTGSGLVDRRDEGARIALAAGYSFEQGVRYSVLDLPLEDPARLDALHADAVARAGGYEVVTWAGPCPEEWVHQRAVLATRMSTAIPTGGLELAEESWDADRVRDSDRVRAASGRSALTSAALHVASGELVAYTELSLPDDGEAAFQNDTLVLDEHRGHRLGMLLKTVNLRELARTRPSTRRVHTWNAEENAHMLAINVALGFRPAGVLALWQKRLGRH</sequence>
<reference evidence="3" key="1">
    <citation type="submission" date="2020-12" db="EMBL/GenBank/DDBJ databases">
        <title>Sanguibacter suaedae sp. nov., isolated from Suaeda aralocaspica.</title>
        <authorList>
            <person name="Ma Q."/>
        </authorList>
    </citation>
    <scope>NUCLEOTIDE SEQUENCE</scope>
    <source>
        <strain evidence="3">YZGR15</strain>
    </source>
</reference>